<comment type="caution">
    <text evidence="1">The sequence shown here is derived from an EMBL/GenBank/DDBJ whole genome shotgun (WGS) entry which is preliminary data.</text>
</comment>
<dbReference type="Proteomes" id="UP001496627">
    <property type="component" value="Unassembled WGS sequence"/>
</dbReference>
<accession>A0ABV0M8T8</accession>
<gene>
    <name evidence="1" type="ORF">ABK249_25625</name>
</gene>
<protein>
    <submittedName>
        <fullName evidence="1">Uncharacterized protein</fullName>
    </submittedName>
</protein>
<proteinExistence type="predicted"/>
<name>A0ABV0M8T8_9HYPH</name>
<evidence type="ECO:0000313" key="1">
    <source>
        <dbReference type="EMBL" id="MEQ1408316.1"/>
    </source>
</evidence>
<dbReference type="EMBL" id="JBEAAL010000025">
    <property type="protein sequence ID" value="MEQ1408316.1"/>
    <property type="molecule type" value="Genomic_DNA"/>
</dbReference>
<evidence type="ECO:0000313" key="2">
    <source>
        <dbReference type="Proteomes" id="UP001496627"/>
    </source>
</evidence>
<reference evidence="1 2" key="1">
    <citation type="submission" date="2024-05" db="EMBL/GenBank/DDBJ databases">
        <title>Neorhizobium sp. Rsf11, a plant growth promoting and heavy metal resistant PAH-degrader.</title>
        <authorList>
            <person name="Golubev S.N."/>
            <person name="Muratova A.Y."/>
            <person name="Markelova M.I."/>
        </authorList>
    </citation>
    <scope>NUCLEOTIDE SEQUENCE [LARGE SCALE GENOMIC DNA]</scope>
    <source>
        <strain evidence="1 2">Rsf11</strain>
    </source>
</reference>
<keyword evidence="2" id="KW-1185">Reference proteome</keyword>
<dbReference type="RefSeq" id="WP_348864414.1">
    <property type="nucleotide sequence ID" value="NZ_JBEAAL010000025.1"/>
</dbReference>
<organism evidence="1 2">
    <name type="scientific">Neorhizobium phenanthreniclasticum</name>
    <dbReference type="NCBI Taxonomy" id="3157917"/>
    <lineage>
        <taxon>Bacteria</taxon>
        <taxon>Pseudomonadati</taxon>
        <taxon>Pseudomonadota</taxon>
        <taxon>Alphaproteobacteria</taxon>
        <taxon>Hyphomicrobiales</taxon>
        <taxon>Rhizobiaceae</taxon>
        <taxon>Rhizobium/Agrobacterium group</taxon>
        <taxon>Neorhizobium</taxon>
    </lineage>
</organism>
<sequence>MEPTINALGYRMVGRDALIIMSDGKSCQPVQISRDALTGIQSPPRCDATQLAQYLDVFAEIATRKIETEKAAFDGRISITGDDVRAWRSLNRK</sequence>